<evidence type="ECO:0000256" key="5">
    <source>
        <dbReference type="SAM" id="MobiDB-lite"/>
    </source>
</evidence>
<evidence type="ECO:0000256" key="1">
    <source>
        <dbReference type="ARBA" id="ARBA00010633"/>
    </source>
</evidence>
<evidence type="ECO:0000313" key="7">
    <source>
        <dbReference type="Proteomes" id="UP001530377"/>
    </source>
</evidence>
<dbReference type="SUPFAM" id="SSF53335">
    <property type="entry name" value="S-adenosyl-L-methionine-dependent methyltransferases"/>
    <property type="match status" value="1"/>
</dbReference>
<keyword evidence="3" id="KW-0808">Transferase</keyword>
<sequence>MTTTRIAANLSRSLLLHSPPPSRPMSTTTTSTTIKCRGRTMPTNVMNPVRSLFLRHSFSFSSSSSSSSTTTTVGASGSIVGRRRKRGGGGSGDVVGSRAVVLGGTTNDYDDDGGGGDNDIRPSSSGAGGGRGGFAPRDPTTGLPLDSQSYLALASLSPWVPCPDAVVRRVLEIANVRRHSDDVHVDLGCGDGRFNFASVDPPFLMMESWGVDVDPNILERCRERLGRRFVPTDVGYRGGAGRSSSLGDEGGSSGGGGGGNGTLEFIQADLARVVDRERERYRRKKRSLDSSSSSGTIVNGGRDGDDGFPSRDGSADDDIDDITRRLMRSTVVTMYFVDDALDKLRPYLASVLGGMEDARVITVGYEMGGGWEPSWVESVLGLTIFRYDMGGVSRDPIEWNVVEGDGEGVPGGIGMGIGPSSSTAAIGAGVVERDRADNADDRTEELEEYLRRKRDREMEELNAGLRIHHDERLDEFAGARWSSPHRKNDAFDGMTGKDIDGYEDEGGGEGGWDFDETEDPRALMEENSRATVMTMIGGVRGVGKKEESGAKSGALPIWKKP</sequence>
<dbReference type="EMBL" id="JALLPB020000511">
    <property type="protein sequence ID" value="KAL3808430.1"/>
    <property type="molecule type" value="Genomic_DNA"/>
</dbReference>
<accession>A0ABD3R671</accession>
<feature type="region of interest" description="Disordered" evidence="5">
    <location>
        <begin position="236"/>
        <end position="260"/>
    </location>
</feature>
<comment type="caution">
    <text evidence="6">The sequence shown here is derived from an EMBL/GenBank/DDBJ whole genome shotgun (WGS) entry which is preliminary data.</text>
</comment>
<dbReference type="PANTHER" id="PTHR13610:SF11">
    <property type="entry name" value="METHYLTRANSFERASE DOMAIN-CONTAINING PROTEIN"/>
    <property type="match status" value="1"/>
</dbReference>
<dbReference type="PANTHER" id="PTHR13610">
    <property type="entry name" value="METHYLTRANSFERASE DOMAIN-CONTAINING PROTEIN"/>
    <property type="match status" value="1"/>
</dbReference>
<protein>
    <recommendedName>
        <fullName evidence="8">Methyltransferase domain-containing protein</fullName>
    </recommendedName>
</protein>
<comment type="similarity">
    <text evidence="1">Belongs to the ANT/ATPSC lysine N-methyltransferase family.</text>
</comment>
<keyword evidence="2" id="KW-0489">Methyltransferase</keyword>
<dbReference type="Proteomes" id="UP001530377">
    <property type="component" value="Unassembled WGS sequence"/>
</dbReference>
<keyword evidence="4" id="KW-0949">S-adenosyl-L-methionine</keyword>
<feature type="region of interest" description="Disordered" evidence="5">
    <location>
        <begin position="60"/>
        <end position="141"/>
    </location>
</feature>
<dbReference type="InterPro" id="IPR026170">
    <property type="entry name" value="FAM173A/B"/>
</dbReference>
<evidence type="ECO:0000256" key="3">
    <source>
        <dbReference type="ARBA" id="ARBA00022679"/>
    </source>
</evidence>
<organism evidence="6 7">
    <name type="scientific">Cyclostephanos tholiformis</name>
    <dbReference type="NCBI Taxonomy" id="382380"/>
    <lineage>
        <taxon>Eukaryota</taxon>
        <taxon>Sar</taxon>
        <taxon>Stramenopiles</taxon>
        <taxon>Ochrophyta</taxon>
        <taxon>Bacillariophyta</taxon>
        <taxon>Coscinodiscophyceae</taxon>
        <taxon>Thalassiosirophycidae</taxon>
        <taxon>Stephanodiscales</taxon>
        <taxon>Stephanodiscaceae</taxon>
        <taxon>Cyclostephanos</taxon>
    </lineage>
</organism>
<feature type="compositionally biased region" description="Low complexity" evidence="5">
    <location>
        <begin position="60"/>
        <end position="80"/>
    </location>
</feature>
<feature type="region of interest" description="Disordered" evidence="5">
    <location>
        <begin position="282"/>
        <end position="318"/>
    </location>
</feature>
<dbReference type="GO" id="GO:0016279">
    <property type="term" value="F:protein-lysine N-methyltransferase activity"/>
    <property type="evidence" value="ECO:0007669"/>
    <property type="project" value="UniProtKB-ARBA"/>
</dbReference>
<feature type="region of interest" description="Disordered" evidence="5">
    <location>
        <begin position="542"/>
        <end position="561"/>
    </location>
</feature>
<dbReference type="GO" id="GO:0032259">
    <property type="term" value="P:methylation"/>
    <property type="evidence" value="ECO:0007669"/>
    <property type="project" value="UniProtKB-KW"/>
</dbReference>
<evidence type="ECO:0000256" key="2">
    <source>
        <dbReference type="ARBA" id="ARBA00022603"/>
    </source>
</evidence>
<proteinExistence type="inferred from homology"/>
<gene>
    <name evidence="6" type="ORF">ACHAXA_003837</name>
</gene>
<feature type="compositionally biased region" description="Low complexity" evidence="5">
    <location>
        <begin position="94"/>
        <end position="107"/>
    </location>
</feature>
<keyword evidence="7" id="KW-1185">Reference proteome</keyword>
<evidence type="ECO:0008006" key="8">
    <source>
        <dbReference type="Google" id="ProtNLM"/>
    </source>
</evidence>
<feature type="compositionally biased region" description="Gly residues" evidence="5">
    <location>
        <begin position="248"/>
        <end position="260"/>
    </location>
</feature>
<dbReference type="Gene3D" id="3.40.50.150">
    <property type="entry name" value="Vaccinia Virus protein VP39"/>
    <property type="match status" value="1"/>
</dbReference>
<evidence type="ECO:0000256" key="4">
    <source>
        <dbReference type="ARBA" id="ARBA00022691"/>
    </source>
</evidence>
<dbReference type="AlphaFoldDB" id="A0ABD3R671"/>
<name>A0ABD3R671_9STRA</name>
<dbReference type="InterPro" id="IPR029063">
    <property type="entry name" value="SAM-dependent_MTases_sf"/>
</dbReference>
<reference evidence="6 7" key="1">
    <citation type="submission" date="2024-10" db="EMBL/GenBank/DDBJ databases">
        <title>Updated reference genomes for cyclostephanoid diatoms.</title>
        <authorList>
            <person name="Roberts W.R."/>
            <person name="Alverson A.J."/>
        </authorList>
    </citation>
    <scope>NUCLEOTIDE SEQUENCE [LARGE SCALE GENOMIC DNA]</scope>
    <source>
        <strain evidence="6 7">AJA228-03</strain>
    </source>
</reference>
<evidence type="ECO:0000313" key="6">
    <source>
        <dbReference type="EMBL" id="KAL3808430.1"/>
    </source>
</evidence>